<dbReference type="Pfam" id="PF14854">
    <property type="entry name" value="LURAP"/>
    <property type="match status" value="1"/>
</dbReference>
<organism evidence="2 3">
    <name type="scientific">Gouania willdenowi</name>
    <name type="common">Blunt-snouted clingfish</name>
    <name type="synonym">Lepadogaster willdenowi</name>
    <dbReference type="NCBI Taxonomy" id="441366"/>
    <lineage>
        <taxon>Eukaryota</taxon>
        <taxon>Metazoa</taxon>
        <taxon>Chordata</taxon>
        <taxon>Craniata</taxon>
        <taxon>Vertebrata</taxon>
        <taxon>Euteleostomi</taxon>
        <taxon>Actinopterygii</taxon>
        <taxon>Neopterygii</taxon>
        <taxon>Teleostei</taxon>
        <taxon>Neoteleostei</taxon>
        <taxon>Acanthomorphata</taxon>
        <taxon>Ovalentaria</taxon>
        <taxon>Blenniimorphae</taxon>
        <taxon>Blenniiformes</taxon>
        <taxon>Gobiesocoidei</taxon>
        <taxon>Gobiesocidae</taxon>
        <taxon>Gobiesocinae</taxon>
        <taxon>Gouania</taxon>
    </lineage>
</organism>
<dbReference type="InterPro" id="IPR037443">
    <property type="entry name" value="LURAP1"/>
</dbReference>
<dbReference type="GeneID" id="114479595"/>
<keyword evidence="3" id="KW-1185">Reference proteome</keyword>
<evidence type="ECO:0000256" key="1">
    <source>
        <dbReference type="SAM" id="MobiDB-lite"/>
    </source>
</evidence>
<name>A0A8C5H772_GOUWI</name>
<dbReference type="RefSeq" id="XP_028329150.1">
    <property type="nucleotide sequence ID" value="XM_028473349.1"/>
</dbReference>
<reference evidence="2" key="1">
    <citation type="submission" date="2020-06" db="EMBL/GenBank/DDBJ databases">
        <authorList>
            <consortium name="Wellcome Sanger Institute Data Sharing"/>
        </authorList>
    </citation>
    <scope>NUCLEOTIDE SEQUENCE [LARGE SCALE GENOMIC DNA]</scope>
</reference>
<accession>A0A8C5H772</accession>
<dbReference type="PANTHER" id="PTHR33767">
    <property type="entry name" value="LEUCINE RICH ADAPTOR PROTEIN 1-LIKE"/>
    <property type="match status" value="1"/>
</dbReference>
<dbReference type="GO" id="GO:0043123">
    <property type="term" value="P:positive regulation of canonical NF-kappaB signal transduction"/>
    <property type="evidence" value="ECO:0007669"/>
    <property type="project" value="InterPro"/>
</dbReference>
<feature type="compositionally biased region" description="Polar residues" evidence="1">
    <location>
        <begin position="233"/>
        <end position="244"/>
    </location>
</feature>
<reference evidence="2" key="3">
    <citation type="submission" date="2025-09" db="UniProtKB">
        <authorList>
            <consortium name="Ensembl"/>
        </authorList>
    </citation>
    <scope>IDENTIFICATION</scope>
</reference>
<reference evidence="2" key="2">
    <citation type="submission" date="2025-08" db="UniProtKB">
        <authorList>
            <consortium name="Ensembl"/>
        </authorList>
    </citation>
    <scope>IDENTIFICATION</scope>
</reference>
<feature type="region of interest" description="Disordered" evidence="1">
    <location>
        <begin position="226"/>
        <end position="268"/>
    </location>
</feature>
<proteinExistence type="predicted"/>
<sequence length="294" mass="33002">MAEYLLYDCLPDLKELENKTGRQIPASLLIWMKDSKNPEDGWKSDVLKREHSGSVCDSFSDKINNLKQEMMWLRSADVKILRQLMAVHEGIEAMRWLMMEERGALTSRGSSLTGSLSSLVTVEEQGPSMSPCRKSPTFPQDLNCETSTDLLLLHSTYDCDDSNHQSYYNKESAMRIPHGVYDQSSGNDWAKANVGTCASQDSDDVTPHKMRKDGANILRRALLRTSKGRESQSEQTGSSAQAQSPVHPGQESLLPGSQTNTKEEKETTLDNEKLLLGYDAQWCWVESQDDVTFL</sequence>
<dbReference type="InterPro" id="IPR039499">
    <property type="entry name" value="LURA1/LRA25"/>
</dbReference>
<dbReference type="Proteomes" id="UP000694680">
    <property type="component" value="Chromosome 17"/>
</dbReference>
<gene>
    <name evidence="2" type="primary">LOC114479595</name>
</gene>
<dbReference type="Ensembl" id="ENSGWIT00000043668.1">
    <property type="protein sequence ID" value="ENSGWIP00000040184.1"/>
    <property type="gene ID" value="ENSGWIG00000020336.1"/>
</dbReference>
<evidence type="ECO:0000313" key="3">
    <source>
        <dbReference type="Proteomes" id="UP000694680"/>
    </source>
</evidence>
<dbReference type="OrthoDB" id="8911462at2759"/>
<protein>
    <submittedName>
        <fullName evidence="2">Leucine rich adaptor protein 1-like</fullName>
    </submittedName>
</protein>
<evidence type="ECO:0000313" key="2">
    <source>
        <dbReference type="Ensembl" id="ENSGWIP00000040184.1"/>
    </source>
</evidence>
<dbReference type="AlphaFoldDB" id="A0A8C5H772"/>
<dbReference type="GO" id="GO:0001819">
    <property type="term" value="P:positive regulation of cytokine production"/>
    <property type="evidence" value="ECO:0007669"/>
    <property type="project" value="TreeGrafter"/>
</dbReference>
<dbReference type="PANTHER" id="PTHR33767:SF2">
    <property type="entry name" value="LEUCINE RICH ADAPTOR PROTEIN 1"/>
    <property type="match status" value="1"/>
</dbReference>